<gene>
    <name evidence="2" type="ORF">ASZ90_008600</name>
</gene>
<evidence type="ECO:0000259" key="1">
    <source>
        <dbReference type="Pfam" id="PF01370"/>
    </source>
</evidence>
<dbReference type="PANTHER" id="PTHR12126">
    <property type="entry name" value="NADH-UBIQUINONE OXIDOREDUCTASE 39 KDA SUBUNIT-RELATED"/>
    <property type="match status" value="1"/>
</dbReference>
<feature type="domain" description="NAD-dependent epimerase/dehydratase" evidence="1">
    <location>
        <begin position="129"/>
        <end position="213"/>
    </location>
</feature>
<dbReference type="InterPro" id="IPR001509">
    <property type="entry name" value="Epimerase_deHydtase"/>
</dbReference>
<sequence length="299" mass="33764">MVGYRGCVGVIGATSIVGKYLLPLLVDDGWDIVAFSRRIQYVKEPAENQRITWQLLATSKLSDGSNIQQSEKPVNFWISCAPIAVLPEYFAMLLAHDARHVIAVSSTSRFTKSESSDEQEKKIAKDLTEGEEYLITWAEREKVTFTILRPTLIYDPGNDKNVSAIASFIRRFSFFPVLGTACGLRQPIHAQDVASCCVAALTSGAAINKCYNISGKEIISYREMINRIFAALDKRSRIITVPLWLFRLAILFLRIFPPFKKWSVAMAHRMNHDLIFSHEDASRDLGFKPRPFNLTNQMP</sequence>
<proteinExistence type="predicted"/>
<protein>
    <recommendedName>
        <fullName evidence="1">NAD-dependent epimerase/dehydratase domain-containing protein</fullName>
    </recommendedName>
</protein>
<name>A0A0W8FL30_9ZZZZ</name>
<dbReference type="Gene3D" id="3.40.50.720">
    <property type="entry name" value="NAD(P)-binding Rossmann-like Domain"/>
    <property type="match status" value="1"/>
</dbReference>
<dbReference type="Pfam" id="PF01370">
    <property type="entry name" value="Epimerase"/>
    <property type="match status" value="1"/>
</dbReference>
<dbReference type="PANTHER" id="PTHR12126:SF11">
    <property type="entry name" value="NADH DEHYDROGENASE [UBIQUINONE] 1 ALPHA SUBCOMPLEX SUBUNIT 9, MITOCHONDRIAL"/>
    <property type="match status" value="1"/>
</dbReference>
<accession>A0A0W8FL30</accession>
<dbReference type="AlphaFoldDB" id="A0A0W8FL30"/>
<dbReference type="SUPFAM" id="SSF51735">
    <property type="entry name" value="NAD(P)-binding Rossmann-fold domains"/>
    <property type="match status" value="1"/>
</dbReference>
<dbReference type="InterPro" id="IPR036291">
    <property type="entry name" value="NAD(P)-bd_dom_sf"/>
</dbReference>
<dbReference type="InterPro" id="IPR051207">
    <property type="entry name" value="ComplexI_NDUFA9_subunit"/>
</dbReference>
<organism evidence="2">
    <name type="scientific">hydrocarbon metagenome</name>
    <dbReference type="NCBI Taxonomy" id="938273"/>
    <lineage>
        <taxon>unclassified sequences</taxon>
        <taxon>metagenomes</taxon>
        <taxon>ecological metagenomes</taxon>
    </lineage>
</organism>
<comment type="caution">
    <text evidence="2">The sequence shown here is derived from an EMBL/GenBank/DDBJ whole genome shotgun (WGS) entry which is preliminary data.</text>
</comment>
<dbReference type="GO" id="GO:0044877">
    <property type="term" value="F:protein-containing complex binding"/>
    <property type="evidence" value="ECO:0007669"/>
    <property type="project" value="TreeGrafter"/>
</dbReference>
<reference evidence="2" key="1">
    <citation type="journal article" date="2015" name="Proc. Natl. Acad. Sci. U.S.A.">
        <title>Networks of energetic and metabolic interactions define dynamics in microbial communities.</title>
        <authorList>
            <person name="Embree M."/>
            <person name="Liu J.K."/>
            <person name="Al-Bassam M.M."/>
            <person name="Zengler K."/>
        </authorList>
    </citation>
    <scope>NUCLEOTIDE SEQUENCE</scope>
</reference>
<evidence type="ECO:0000313" key="2">
    <source>
        <dbReference type="EMBL" id="KUG21637.1"/>
    </source>
</evidence>
<dbReference type="EMBL" id="LNQE01001036">
    <property type="protein sequence ID" value="KUG21637.1"/>
    <property type="molecule type" value="Genomic_DNA"/>
</dbReference>